<feature type="chain" id="PRO_5001996432" evidence="1">
    <location>
        <begin position="20"/>
        <end position="87"/>
    </location>
</feature>
<proteinExistence type="predicted"/>
<keyword evidence="1" id="KW-0732">Signal</keyword>
<gene>
    <name evidence="2" type="ORF">TMS3_0107825</name>
</gene>
<evidence type="ECO:0000313" key="2">
    <source>
        <dbReference type="EMBL" id="KFX71808.1"/>
    </source>
</evidence>
<dbReference type="STRING" id="1395571.TMS3_0107825"/>
<comment type="caution">
    <text evidence="2">The sequence shown here is derived from an EMBL/GenBank/DDBJ whole genome shotgun (WGS) entry which is preliminary data.</text>
</comment>
<dbReference type="Proteomes" id="UP000030063">
    <property type="component" value="Unassembled WGS sequence"/>
</dbReference>
<reference evidence="2 3" key="1">
    <citation type="journal article" date="2014" name="Genome Announc.">
        <title>Draft Genome Sequence of Petroleum Oil-Degrading Marine Bacterium Pseudomonas taeanensis Strain MS-3, Isolated from a Crude Oil-Contaminated Seashore.</title>
        <authorList>
            <person name="Lee S.Y."/>
            <person name="Kim S.H."/>
            <person name="Lee D.G."/>
            <person name="Shin S."/>
            <person name="Yun S.H."/>
            <person name="Choi C.W."/>
            <person name="Chung Y.H."/>
            <person name="Choi J.S."/>
            <person name="Kahng H.Y."/>
            <person name="Kim S.I."/>
        </authorList>
    </citation>
    <scope>NUCLEOTIDE SEQUENCE [LARGE SCALE GENOMIC DNA]</scope>
    <source>
        <strain evidence="2 3">MS-3</strain>
    </source>
</reference>
<evidence type="ECO:0000256" key="1">
    <source>
        <dbReference type="SAM" id="SignalP"/>
    </source>
</evidence>
<dbReference type="AlphaFoldDB" id="A0A0A1YR89"/>
<name>A0A0A1YR89_9PSED</name>
<sequence>MKRTALFFTVAVLASPAFAAEDLCTVKMQELDNSMTVIENLGSPLKEQVEEHKMMADKAKTMGDTEACATHATKALDLLQETGGEAS</sequence>
<evidence type="ECO:0000313" key="3">
    <source>
        <dbReference type="Proteomes" id="UP000030063"/>
    </source>
</evidence>
<accession>A0A0A1YR89</accession>
<keyword evidence="3" id="KW-1185">Reference proteome</keyword>
<feature type="signal peptide" evidence="1">
    <location>
        <begin position="1"/>
        <end position="19"/>
    </location>
</feature>
<dbReference type="RefSeq" id="WP_025164666.1">
    <property type="nucleotide sequence ID" value="NZ_AWSQ01000001.1"/>
</dbReference>
<dbReference type="EMBL" id="AWSQ01000001">
    <property type="protein sequence ID" value="KFX71808.1"/>
    <property type="molecule type" value="Genomic_DNA"/>
</dbReference>
<dbReference type="OrthoDB" id="7026422at2"/>
<protein>
    <submittedName>
        <fullName evidence="2">Uncharacterized protein</fullName>
    </submittedName>
</protein>
<organism evidence="2 3">
    <name type="scientific">Pseudomonas taeanensis MS-3</name>
    <dbReference type="NCBI Taxonomy" id="1395571"/>
    <lineage>
        <taxon>Bacteria</taxon>
        <taxon>Pseudomonadati</taxon>
        <taxon>Pseudomonadota</taxon>
        <taxon>Gammaproteobacteria</taxon>
        <taxon>Pseudomonadales</taxon>
        <taxon>Pseudomonadaceae</taxon>
        <taxon>Pseudomonas</taxon>
    </lineage>
</organism>